<comment type="caution">
    <text evidence="3">The sequence shown here is derived from an EMBL/GenBank/DDBJ whole genome shotgun (WGS) entry which is preliminary data.</text>
</comment>
<dbReference type="PANTHER" id="PTHR14969:SF13">
    <property type="entry name" value="AT30094P"/>
    <property type="match status" value="1"/>
</dbReference>
<dbReference type="EMBL" id="JAFLRD010000005">
    <property type="protein sequence ID" value="MBO0415234.1"/>
    <property type="molecule type" value="Genomic_DNA"/>
</dbReference>
<dbReference type="SUPFAM" id="SSF48317">
    <property type="entry name" value="Acid phosphatase/Vanadium-dependent haloperoxidase"/>
    <property type="match status" value="1"/>
</dbReference>
<feature type="transmembrane region" description="Helical" evidence="1">
    <location>
        <begin position="24"/>
        <end position="50"/>
    </location>
</feature>
<keyword evidence="4" id="KW-1185">Reference proteome</keyword>
<feature type="transmembrane region" description="Helical" evidence="1">
    <location>
        <begin position="62"/>
        <end position="81"/>
    </location>
</feature>
<dbReference type="Pfam" id="PF01569">
    <property type="entry name" value="PAP2"/>
    <property type="match status" value="1"/>
</dbReference>
<dbReference type="Gene3D" id="1.20.144.10">
    <property type="entry name" value="Phosphatidic acid phosphatase type 2/haloperoxidase"/>
    <property type="match status" value="1"/>
</dbReference>
<keyword evidence="1" id="KW-0472">Membrane</keyword>
<dbReference type="CDD" id="cd03385">
    <property type="entry name" value="PAP2_BcrC_like"/>
    <property type="match status" value="1"/>
</dbReference>
<sequence length="200" mass="21680">MNHLETLNHTLFLLLNANENTPAWLIRVAVVIANDLIYIIPLLLVALWLWGDDKLRHQAVKACLVVLLALGVNGLIGLGYPQPRPFVIGLGHLWTDHAPDFSFPSNHMTILTCIGLTLLFAGMLKLGVAILALGIAVAWARVFVGVHFPLDMLGALAVAAGVCAVTTALWPKIGDPIAQAAIRLYRFLFAWPIAAGWVRG</sequence>
<feature type="domain" description="Phosphatidic acid phosphatase type 2/haloperoxidase" evidence="2">
    <location>
        <begin position="62"/>
        <end position="167"/>
    </location>
</feature>
<feature type="transmembrane region" description="Helical" evidence="1">
    <location>
        <begin position="128"/>
        <end position="146"/>
    </location>
</feature>
<evidence type="ECO:0000313" key="3">
    <source>
        <dbReference type="EMBL" id="MBO0415234.1"/>
    </source>
</evidence>
<reference evidence="3 4" key="1">
    <citation type="submission" date="2021-03" db="EMBL/GenBank/DDBJ databases">
        <title>First Case of infection caused by Chromobacterium haemolyticum derived from water in China.</title>
        <authorList>
            <person name="Chen J."/>
            <person name="Liu C."/>
        </authorList>
    </citation>
    <scope>NUCLEOTIDE SEQUENCE [LARGE SCALE GENOMIC DNA]</scope>
    <source>
        <strain evidence="3 4">WJ-5</strain>
    </source>
</reference>
<dbReference type="GeneID" id="58559291"/>
<protein>
    <submittedName>
        <fullName evidence="3">Phosphatase PAP2 family protein</fullName>
    </submittedName>
</protein>
<evidence type="ECO:0000313" key="4">
    <source>
        <dbReference type="Proteomes" id="UP000664349"/>
    </source>
</evidence>
<gene>
    <name evidence="3" type="ORF">J1C50_06895</name>
</gene>
<evidence type="ECO:0000259" key="2">
    <source>
        <dbReference type="SMART" id="SM00014"/>
    </source>
</evidence>
<feature type="transmembrane region" description="Helical" evidence="1">
    <location>
        <begin position="101"/>
        <end position="121"/>
    </location>
</feature>
<dbReference type="InterPro" id="IPR036938">
    <property type="entry name" value="PAP2/HPO_sf"/>
</dbReference>
<evidence type="ECO:0000256" key="1">
    <source>
        <dbReference type="SAM" id="Phobius"/>
    </source>
</evidence>
<accession>A0ABS3GKT4</accession>
<organism evidence="3 4">
    <name type="scientific">Chromobacterium haemolyticum</name>
    <dbReference type="NCBI Taxonomy" id="394935"/>
    <lineage>
        <taxon>Bacteria</taxon>
        <taxon>Pseudomonadati</taxon>
        <taxon>Pseudomonadota</taxon>
        <taxon>Betaproteobacteria</taxon>
        <taxon>Neisseriales</taxon>
        <taxon>Chromobacteriaceae</taxon>
        <taxon>Chromobacterium</taxon>
    </lineage>
</organism>
<keyword evidence="1" id="KW-0812">Transmembrane</keyword>
<name>A0ABS3GKT4_9NEIS</name>
<dbReference type="SMART" id="SM00014">
    <property type="entry name" value="acidPPc"/>
    <property type="match status" value="1"/>
</dbReference>
<dbReference type="PANTHER" id="PTHR14969">
    <property type="entry name" value="SPHINGOSINE-1-PHOSPHATE PHOSPHOHYDROLASE"/>
    <property type="match status" value="1"/>
</dbReference>
<dbReference type="Proteomes" id="UP000664349">
    <property type="component" value="Unassembled WGS sequence"/>
</dbReference>
<dbReference type="InterPro" id="IPR000326">
    <property type="entry name" value="PAP2/HPO"/>
</dbReference>
<dbReference type="RefSeq" id="WP_043591530.1">
    <property type="nucleotide sequence ID" value="NZ_AP019312.1"/>
</dbReference>
<keyword evidence="1" id="KW-1133">Transmembrane helix</keyword>
<dbReference type="InterPro" id="IPR033879">
    <property type="entry name" value="UPP_Pase"/>
</dbReference>
<proteinExistence type="predicted"/>
<feature type="transmembrane region" description="Helical" evidence="1">
    <location>
        <begin position="152"/>
        <end position="170"/>
    </location>
</feature>